<dbReference type="Proteomes" id="UP001242480">
    <property type="component" value="Unassembled WGS sequence"/>
</dbReference>
<evidence type="ECO:0000313" key="3">
    <source>
        <dbReference type="Proteomes" id="UP001242480"/>
    </source>
</evidence>
<dbReference type="InterPro" id="IPR051200">
    <property type="entry name" value="Host-pathogen_enzymatic-act"/>
</dbReference>
<sequence length="350" mass="35006">MGKHRAIALALGVTLGVSGPCVADAAETDPAYAVVGEIPGAGGAWDYTVIDPGSGRLYVAQQGVTALDLNTRQLVTGLVAGGTTHGIAPLGDGRVAVTDSASKTITVFAGATGAVLARISTDHDAPTSGRHALDALVLEPKSGLLAAVSGESDVLLLADAGQARIVGTVPLGGAPEYAAADGAGTVFVNVSSGKASEIVAVDVPGRRVARRMALDGCEDPTGLAYDADDGWLISACRNGLAKVLQADSGRSVASLAVGRGADAVLLDSKRRRAFVPAGVDGTLSVIALHGASDVAVVQTLATRQGARLGAVDVATGRLYLPTAEFVPPVSPGSRPTLVPGTFKILVVAPE</sequence>
<dbReference type="SUPFAM" id="SSF51004">
    <property type="entry name" value="C-terminal (heme d1) domain of cytochrome cd1-nitrite reductase"/>
    <property type="match status" value="1"/>
</dbReference>
<dbReference type="InterPro" id="IPR015943">
    <property type="entry name" value="WD40/YVTN_repeat-like_dom_sf"/>
</dbReference>
<dbReference type="RefSeq" id="WP_307271291.1">
    <property type="nucleotide sequence ID" value="NZ_JAUSVX010000003.1"/>
</dbReference>
<dbReference type="GO" id="GO:0003677">
    <property type="term" value="F:DNA binding"/>
    <property type="evidence" value="ECO:0007669"/>
    <property type="project" value="UniProtKB-KW"/>
</dbReference>
<keyword evidence="3" id="KW-1185">Reference proteome</keyword>
<keyword evidence="2" id="KW-0238">DNA-binding</keyword>
<protein>
    <submittedName>
        <fullName evidence="2">DNA-binding beta-propeller fold protein YncE</fullName>
    </submittedName>
</protein>
<feature type="signal peptide" evidence="1">
    <location>
        <begin position="1"/>
        <end position="25"/>
    </location>
</feature>
<evidence type="ECO:0000313" key="2">
    <source>
        <dbReference type="EMBL" id="MDQ0469089.1"/>
    </source>
</evidence>
<organism evidence="2 3">
    <name type="scientific">Labrys wisconsinensis</name>
    <dbReference type="NCBI Taxonomy" id="425677"/>
    <lineage>
        <taxon>Bacteria</taxon>
        <taxon>Pseudomonadati</taxon>
        <taxon>Pseudomonadota</taxon>
        <taxon>Alphaproteobacteria</taxon>
        <taxon>Hyphomicrobiales</taxon>
        <taxon>Xanthobacteraceae</taxon>
        <taxon>Labrys</taxon>
    </lineage>
</organism>
<comment type="caution">
    <text evidence="2">The sequence shown here is derived from an EMBL/GenBank/DDBJ whole genome shotgun (WGS) entry which is preliminary data.</text>
</comment>
<keyword evidence="1" id="KW-0732">Signal</keyword>
<gene>
    <name evidence="2" type="ORF">QO011_002100</name>
</gene>
<accession>A0ABU0J486</accession>
<feature type="chain" id="PRO_5045252215" evidence="1">
    <location>
        <begin position="26"/>
        <end position="350"/>
    </location>
</feature>
<reference evidence="2 3" key="1">
    <citation type="submission" date="2023-07" db="EMBL/GenBank/DDBJ databases">
        <title>Genomic Encyclopedia of Type Strains, Phase IV (KMG-IV): sequencing the most valuable type-strain genomes for metagenomic binning, comparative biology and taxonomic classification.</title>
        <authorList>
            <person name="Goeker M."/>
        </authorList>
    </citation>
    <scope>NUCLEOTIDE SEQUENCE [LARGE SCALE GENOMIC DNA]</scope>
    <source>
        <strain evidence="2 3">DSM 19619</strain>
    </source>
</reference>
<dbReference type="Gene3D" id="2.130.10.10">
    <property type="entry name" value="YVTN repeat-like/Quinoprotein amine dehydrogenase"/>
    <property type="match status" value="2"/>
</dbReference>
<name>A0ABU0J486_9HYPH</name>
<proteinExistence type="predicted"/>
<dbReference type="EMBL" id="JAUSVX010000003">
    <property type="protein sequence ID" value="MDQ0469089.1"/>
    <property type="molecule type" value="Genomic_DNA"/>
</dbReference>
<dbReference type="PANTHER" id="PTHR47197:SF3">
    <property type="entry name" value="DIHYDRO-HEME D1 DEHYDROGENASE"/>
    <property type="match status" value="1"/>
</dbReference>
<dbReference type="PANTHER" id="PTHR47197">
    <property type="entry name" value="PROTEIN NIRF"/>
    <property type="match status" value="1"/>
</dbReference>
<evidence type="ECO:0000256" key="1">
    <source>
        <dbReference type="SAM" id="SignalP"/>
    </source>
</evidence>
<dbReference type="InterPro" id="IPR011048">
    <property type="entry name" value="Haem_d1_sf"/>
</dbReference>